<dbReference type="PANTHER" id="PTHR30371">
    <property type="entry name" value="SEC-INDEPENDENT PROTEIN TRANSLOCASE PROTEIN TATC"/>
    <property type="match status" value="1"/>
</dbReference>
<name>A0A644WY69_9ZZZZ</name>
<dbReference type="InterPro" id="IPR002033">
    <property type="entry name" value="TatC"/>
</dbReference>
<sequence length="172" mass="19778">MTIPYILFELWRFISPALYENETKGVKMAFGFGGVMFVIGCLVGYFMVFPLIFRFLITFELSDAIKNTISLDSYMNNFYTLILIMGVVFELPLVFWLLSSLGLIYRSFFRKYRKQAVVGSMVLAAIITPSGDPFSLIIVTIPLYMLWEISAFVVKKDPPEEIEEEDLPTVFE</sequence>
<gene>
    <name evidence="6" type="primary">tatC_10</name>
    <name evidence="6" type="ORF">SDC9_54740</name>
</gene>
<dbReference type="PANTHER" id="PTHR30371:SF0">
    <property type="entry name" value="SEC-INDEPENDENT PROTEIN TRANSLOCASE PROTEIN TATC, CHLOROPLASTIC-RELATED"/>
    <property type="match status" value="1"/>
</dbReference>
<feature type="transmembrane region" description="Helical" evidence="5">
    <location>
        <begin position="117"/>
        <end position="147"/>
    </location>
</feature>
<organism evidence="6">
    <name type="scientific">bioreactor metagenome</name>
    <dbReference type="NCBI Taxonomy" id="1076179"/>
    <lineage>
        <taxon>unclassified sequences</taxon>
        <taxon>metagenomes</taxon>
        <taxon>ecological metagenomes</taxon>
    </lineage>
</organism>
<evidence type="ECO:0000256" key="4">
    <source>
        <dbReference type="ARBA" id="ARBA00023136"/>
    </source>
</evidence>
<protein>
    <submittedName>
        <fullName evidence="6">Sec-independent protein translocase protein TatC</fullName>
    </submittedName>
</protein>
<evidence type="ECO:0000256" key="2">
    <source>
        <dbReference type="ARBA" id="ARBA00022692"/>
    </source>
</evidence>
<dbReference type="GO" id="GO:0033281">
    <property type="term" value="C:TAT protein transport complex"/>
    <property type="evidence" value="ECO:0007669"/>
    <property type="project" value="TreeGrafter"/>
</dbReference>
<feature type="transmembrane region" description="Helical" evidence="5">
    <location>
        <begin position="29"/>
        <end position="57"/>
    </location>
</feature>
<dbReference type="AlphaFoldDB" id="A0A644WY69"/>
<dbReference type="GO" id="GO:0009977">
    <property type="term" value="F:proton motive force dependent protein transmembrane transporter activity"/>
    <property type="evidence" value="ECO:0007669"/>
    <property type="project" value="TreeGrafter"/>
</dbReference>
<dbReference type="EMBL" id="VSSQ01001448">
    <property type="protein sequence ID" value="MPM08428.1"/>
    <property type="molecule type" value="Genomic_DNA"/>
</dbReference>
<proteinExistence type="predicted"/>
<keyword evidence="2 5" id="KW-0812">Transmembrane</keyword>
<dbReference type="Pfam" id="PF00902">
    <property type="entry name" value="TatC"/>
    <property type="match status" value="1"/>
</dbReference>
<evidence type="ECO:0000256" key="1">
    <source>
        <dbReference type="ARBA" id="ARBA00004141"/>
    </source>
</evidence>
<dbReference type="GO" id="GO:0043953">
    <property type="term" value="P:protein transport by the Tat complex"/>
    <property type="evidence" value="ECO:0007669"/>
    <property type="project" value="TreeGrafter"/>
</dbReference>
<evidence type="ECO:0000313" key="6">
    <source>
        <dbReference type="EMBL" id="MPM08428.1"/>
    </source>
</evidence>
<dbReference type="GO" id="GO:0065002">
    <property type="term" value="P:intracellular protein transmembrane transport"/>
    <property type="evidence" value="ECO:0007669"/>
    <property type="project" value="TreeGrafter"/>
</dbReference>
<keyword evidence="3 5" id="KW-1133">Transmembrane helix</keyword>
<comment type="subcellular location">
    <subcellularLocation>
        <location evidence="1">Membrane</location>
        <topology evidence="1">Multi-pass membrane protein</topology>
    </subcellularLocation>
</comment>
<dbReference type="PRINTS" id="PR01840">
    <property type="entry name" value="TATCFAMILY"/>
</dbReference>
<accession>A0A644WY69</accession>
<reference evidence="6" key="1">
    <citation type="submission" date="2019-08" db="EMBL/GenBank/DDBJ databases">
        <authorList>
            <person name="Kucharzyk K."/>
            <person name="Murdoch R.W."/>
            <person name="Higgins S."/>
            <person name="Loffler F."/>
        </authorList>
    </citation>
    <scope>NUCLEOTIDE SEQUENCE</scope>
</reference>
<evidence type="ECO:0000256" key="3">
    <source>
        <dbReference type="ARBA" id="ARBA00022989"/>
    </source>
</evidence>
<keyword evidence="4 5" id="KW-0472">Membrane</keyword>
<feature type="transmembrane region" description="Helical" evidence="5">
    <location>
        <begin position="77"/>
        <end position="105"/>
    </location>
</feature>
<comment type="caution">
    <text evidence="6">The sequence shown here is derived from an EMBL/GenBank/DDBJ whole genome shotgun (WGS) entry which is preliminary data.</text>
</comment>
<evidence type="ECO:0000256" key="5">
    <source>
        <dbReference type="SAM" id="Phobius"/>
    </source>
</evidence>